<keyword evidence="2" id="KW-0238">DNA-binding</keyword>
<dbReference type="Pfam" id="PF00196">
    <property type="entry name" value="GerE"/>
    <property type="match status" value="1"/>
</dbReference>
<dbReference type="Proteomes" id="UP000547879">
    <property type="component" value="Unassembled WGS sequence"/>
</dbReference>
<gene>
    <name evidence="2" type="ORF">HNQ72_002513</name>
</gene>
<dbReference type="GO" id="GO:0006355">
    <property type="term" value="P:regulation of DNA-templated transcription"/>
    <property type="evidence" value="ECO:0007669"/>
    <property type="project" value="InterPro"/>
</dbReference>
<sequence>MLSIKMRLTVFRIEGDDPQNWKMTPIRHSGFTTSLFDVNKVFEDQRIGNFRDQAYMAEAVIPRLKQVIENQQPSIELVKTKLFGINLGYDRILIPQKSAGRAQWVISSSYARFLLDTPKNYGKFDVGDEAVVQLLLEGCTAKEIAAQLGLSHRTIEHRLEKLKERFGARNTVHLVVMLLGNHVGHDTGTTVN</sequence>
<dbReference type="InterPro" id="IPR036388">
    <property type="entry name" value="WH-like_DNA-bd_sf"/>
</dbReference>
<proteinExistence type="predicted"/>
<keyword evidence="3" id="KW-1185">Reference proteome</keyword>
<evidence type="ECO:0000259" key="1">
    <source>
        <dbReference type="PROSITE" id="PS50043"/>
    </source>
</evidence>
<accession>A0A7W9Y652</accession>
<organism evidence="2 3">
    <name type="scientific">Rhizobium wenxiniae</name>
    <dbReference type="NCBI Taxonomy" id="1737357"/>
    <lineage>
        <taxon>Bacteria</taxon>
        <taxon>Pseudomonadati</taxon>
        <taxon>Pseudomonadota</taxon>
        <taxon>Alphaproteobacteria</taxon>
        <taxon>Hyphomicrobiales</taxon>
        <taxon>Rhizobiaceae</taxon>
        <taxon>Rhizobium/Agrobacterium group</taxon>
        <taxon>Rhizobium</taxon>
    </lineage>
</organism>
<dbReference type="SUPFAM" id="SSF46894">
    <property type="entry name" value="C-terminal effector domain of the bipartite response regulators"/>
    <property type="match status" value="1"/>
</dbReference>
<protein>
    <submittedName>
        <fullName evidence="2">DNA-binding CsgD family transcriptional regulator</fullName>
    </submittedName>
</protein>
<dbReference type="EMBL" id="JACHEG010000002">
    <property type="protein sequence ID" value="MBB6162695.1"/>
    <property type="molecule type" value="Genomic_DNA"/>
</dbReference>
<name>A0A7W9Y652_9HYPH</name>
<dbReference type="InterPro" id="IPR000792">
    <property type="entry name" value="Tscrpt_reg_LuxR_C"/>
</dbReference>
<dbReference type="GO" id="GO:0003677">
    <property type="term" value="F:DNA binding"/>
    <property type="evidence" value="ECO:0007669"/>
    <property type="project" value="UniProtKB-KW"/>
</dbReference>
<reference evidence="2 3" key="1">
    <citation type="submission" date="2020-08" db="EMBL/GenBank/DDBJ databases">
        <title>Genomic Encyclopedia of Type Strains, Phase IV (KMG-IV): sequencing the most valuable type-strain genomes for metagenomic binning, comparative biology and taxonomic classification.</title>
        <authorList>
            <person name="Goeker M."/>
        </authorList>
    </citation>
    <scope>NUCLEOTIDE SEQUENCE [LARGE SCALE GENOMIC DNA]</scope>
    <source>
        <strain evidence="2 3">DSM 100734</strain>
    </source>
</reference>
<dbReference type="RefSeq" id="WP_244654384.1">
    <property type="nucleotide sequence ID" value="NZ_BMHW01000002.1"/>
</dbReference>
<dbReference type="PROSITE" id="PS50043">
    <property type="entry name" value="HTH_LUXR_2"/>
    <property type="match status" value="1"/>
</dbReference>
<dbReference type="SMART" id="SM00421">
    <property type="entry name" value="HTH_LUXR"/>
    <property type="match status" value="1"/>
</dbReference>
<evidence type="ECO:0000313" key="3">
    <source>
        <dbReference type="Proteomes" id="UP000547879"/>
    </source>
</evidence>
<feature type="domain" description="HTH luxR-type" evidence="1">
    <location>
        <begin position="117"/>
        <end position="182"/>
    </location>
</feature>
<comment type="caution">
    <text evidence="2">The sequence shown here is derived from an EMBL/GenBank/DDBJ whole genome shotgun (WGS) entry which is preliminary data.</text>
</comment>
<evidence type="ECO:0000313" key="2">
    <source>
        <dbReference type="EMBL" id="MBB6162695.1"/>
    </source>
</evidence>
<dbReference type="Gene3D" id="1.10.10.10">
    <property type="entry name" value="Winged helix-like DNA-binding domain superfamily/Winged helix DNA-binding domain"/>
    <property type="match status" value="1"/>
</dbReference>
<dbReference type="InterPro" id="IPR016032">
    <property type="entry name" value="Sig_transdc_resp-reg_C-effctor"/>
</dbReference>
<dbReference type="CDD" id="cd06170">
    <property type="entry name" value="LuxR_C_like"/>
    <property type="match status" value="1"/>
</dbReference>
<dbReference type="AlphaFoldDB" id="A0A7W9Y652"/>